<evidence type="ECO:0000313" key="1">
    <source>
        <dbReference type="EMBL" id="OAY26353.1"/>
    </source>
</evidence>
<protein>
    <submittedName>
        <fullName evidence="1">Uncharacterized protein</fullName>
    </submittedName>
</protein>
<dbReference type="EMBL" id="CM004402">
    <property type="protein sequence ID" value="OAY26353.1"/>
    <property type="molecule type" value="Genomic_DNA"/>
</dbReference>
<proteinExistence type="predicted"/>
<sequence length="77" mass="8488">MSVKLNLKIVTSRRKKVVMMATLANSSAVKLTITLVLIMFITPSSFTLVAPLEAIPLLSLNSNKLVLILLHDKNQQN</sequence>
<accession>A0A2C9U9Q1</accession>
<dbReference type="AlphaFoldDB" id="A0A2C9U9Q1"/>
<reference evidence="1" key="1">
    <citation type="submission" date="2016-02" db="EMBL/GenBank/DDBJ databases">
        <title>WGS assembly of Manihot esculenta.</title>
        <authorList>
            <person name="Bredeson J.V."/>
            <person name="Prochnik S.E."/>
            <person name="Lyons J.B."/>
            <person name="Schmutz J."/>
            <person name="Grimwood J."/>
            <person name="Vrebalov J."/>
            <person name="Bart R.S."/>
            <person name="Amuge T."/>
            <person name="Ferguson M.E."/>
            <person name="Green R."/>
            <person name="Putnam N."/>
            <person name="Stites J."/>
            <person name="Rounsley S."/>
            <person name="Rokhsar D.S."/>
        </authorList>
    </citation>
    <scope>NUCLEOTIDE SEQUENCE [LARGE SCALE GENOMIC DNA]</scope>
    <source>
        <tissue evidence="1">Leaf</tissue>
    </source>
</reference>
<organism evidence="1">
    <name type="scientific">Manihot esculenta</name>
    <name type="common">Cassava</name>
    <name type="synonym">Jatropha manihot</name>
    <dbReference type="NCBI Taxonomy" id="3983"/>
    <lineage>
        <taxon>Eukaryota</taxon>
        <taxon>Viridiplantae</taxon>
        <taxon>Streptophyta</taxon>
        <taxon>Embryophyta</taxon>
        <taxon>Tracheophyta</taxon>
        <taxon>Spermatophyta</taxon>
        <taxon>Magnoliopsida</taxon>
        <taxon>eudicotyledons</taxon>
        <taxon>Gunneridae</taxon>
        <taxon>Pentapetalae</taxon>
        <taxon>rosids</taxon>
        <taxon>fabids</taxon>
        <taxon>Malpighiales</taxon>
        <taxon>Euphorbiaceae</taxon>
        <taxon>Crotonoideae</taxon>
        <taxon>Manihoteae</taxon>
        <taxon>Manihot</taxon>
    </lineage>
</organism>
<name>A0A2C9U9Q1_MANES</name>
<gene>
    <name evidence="1" type="ORF">MANES_16G040900</name>
</gene>